<dbReference type="Proteomes" id="UP000076842">
    <property type="component" value="Unassembled WGS sequence"/>
</dbReference>
<feature type="signal peptide" evidence="1">
    <location>
        <begin position="1"/>
        <end position="18"/>
    </location>
</feature>
<accession>A0A165DKK3</accession>
<dbReference type="InParanoid" id="A0A165DKK3"/>
<gene>
    <name evidence="2" type="ORF">CALCODRAFT_501523</name>
</gene>
<evidence type="ECO:0000313" key="2">
    <source>
        <dbReference type="EMBL" id="KZT53017.1"/>
    </source>
</evidence>
<keyword evidence="1" id="KW-0732">Signal</keyword>
<protein>
    <submittedName>
        <fullName evidence="2">Uncharacterized protein</fullName>
    </submittedName>
</protein>
<organism evidence="2 3">
    <name type="scientific">Calocera cornea HHB12733</name>
    <dbReference type="NCBI Taxonomy" id="1353952"/>
    <lineage>
        <taxon>Eukaryota</taxon>
        <taxon>Fungi</taxon>
        <taxon>Dikarya</taxon>
        <taxon>Basidiomycota</taxon>
        <taxon>Agaricomycotina</taxon>
        <taxon>Dacrymycetes</taxon>
        <taxon>Dacrymycetales</taxon>
        <taxon>Dacrymycetaceae</taxon>
        <taxon>Calocera</taxon>
    </lineage>
</organism>
<evidence type="ECO:0000256" key="1">
    <source>
        <dbReference type="SAM" id="SignalP"/>
    </source>
</evidence>
<evidence type="ECO:0000313" key="3">
    <source>
        <dbReference type="Proteomes" id="UP000076842"/>
    </source>
</evidence>
<dbReference type="EMBL" id="KV424048">
    <property type="protein sequence ID" value="KZT53017.1"/>
    <property type="molecule type" value="Genomic_DNA"/>
</dbReference>
<reference evidence="2 3" key="1">
    <citation type="journal article" date="2016" name="Mol. Biol. Evol.">
        <title>Comparative Genomics of Early-Diverging Mushroom-Forming Fungi Provides Insights into the Origins of Lignocellulose Decay Capabilities.</title>
        <authorList>
            <person name="Nagy L.G."/>
            <person name="Riley R."/>
            <person name="Tritt A."/>
            <person name="Adam C."/>
            <person name="Daum C."/>
            <person name="Floudas D."/>
            <person name="Sun H."/>
            <person name="Yadav J.S."/>
            <person name="Pangilinan J."/>
            <person name="Larsson K.H."/>
            <person name="Matsuura K."/>
            <person name="Barry K."/>
            <person name="Labutti K."/>
            <person name="Kuo R."/>
            <person name="Ohm R.A."/>
            <person name="Bhattacharya S.S."/>
            <person name="Shirouzu T."/>
            <person name="Yoshinaga Y."/>
            <person name="Martin F.M."/>
            <person name="Grigoriev I.V."/>
            <person name="Hibbett D.S."/>
        </authorList>
    </citation>
    <scope>NUCLEOTIDE SEQUENCE [LARGE SCALE GENOMIC DNA]</scope>
    <source>
        <strain evidence="2 3">HHB12733</strain>
    </source>
</reference>
<proteinExistence type="predicted"/>
<sequence length="108" mass="11754">MQLKHAFSLVIATTLATASLIRRACDCPATAGTGRILISSWVSGTTLQCEYLQTRRARQSGTWECYYDVNVSAQCCVRFKYLTTQQSGAFESCSGTSCEETCPTSATC</sequence>
<name>A0A165DKK3_9BASI</name>
<feature type="chain" id="PRO_5007856628" evidence="1">
    <location>
        <begin position="19"/>
        <end position="108"/>
    </location>
</feature>
<keyword evidence="3" id="KW-1185">Reference proteome</keyword>
<dbReference type="AlphaFoldDB" id="A0A165DKK3"/>